<dbReference type="InterPro" id="IPR011527">
    <property type="entry name" value="ABC1_TM_dom"/>
</dbReference>
<keyword evidence="7 9" id="KW-1133">Transmembrane helix</keyword>
<dbReference type="GO" id="GO:0042883">
    <property type="term" value="P:cysteine transport"/>
    <property type="evidence" value="ECO:0007669"/>
    <property type="project" value="InterPro"/>
</dbReference>
<keyword evidence="2" id="KW-0813">Transport</keyword>
<keyword evidence="5" id="KW-0547">Nucleotide-binding</keyword>
<evidence type="ECO:0000256" key="1">
    <source>
        <dbReference type="ARBA" id="ARBA00004651"/>
    </source>
</evidence>
<dbReference type="PANTHER" id="PTHR24221">
    <property type="entry name" value="ATP-BINDING CASSETTE SUB-FAMILY B"/>
    <property type="match status" value="1"/>
</dbReference>
<dbReference type="RefSeq" id="WP_112224077.1">
    <property type="nucleotide sequence ID" value="NZ_CP047673.1"/>
</dbReference>
<dbReference type="InterPro" id="IPR017871">
    <property type="entry name" value="ABC_transporter-like_CS"/>
</dbReference>
<comment type="subcellular location">
    <subcellularLocation>
        <location evidence="1">Cell membrane</location>
        <topology evidence="1">Multi-pass membrane protein</topology>
    </subcellularLocation>
</comment>
<dbReference type="Gene3D" id="1.20.1560.10">
    <property type="entry name" value="ABC transporter type 1, transmembrane domain"/>
    <property type="match status" value="1"/>
</dbReference>
<dbReference type="GO" id="GO:0005524">
    <property type="term" value="F:ATP binding"/>
    <property type="evidence" value="ECO:0007669"/>
    <property type="project" value="UniProtKB-KW"/>
</dbReference>
<dbReference type="InterPro" id="IPR039421">
    <property type="entry name" value="Type_1_exporter"/>
</dbReference>
<keyword evidence="4 9" id="KW-0812">Transmembrane</keyword>
<dbReference type="FunFam" id="3.40.50.300:FF:000221">
    <property type="entry name" value="Multidrug ABC transporter ATP-binding protein"/>
    <property type="match status" value="1"/>
</dbReference>
<protein>
    <submittedName>
        <fullName evidence="12">Thiol reductant ABC exporter subunit CydD</fullName>
    </submittedName>
</protein>
<dbReference type="GO" id="GO:0005886">
    <property type="term" value="C:plasma membrane"/>
    <property type="evidence" value="ECO:0007669"/>
    <property type="project" value="UniProtKB-SubCell"/>
</dbReference>
<reference evidence="12 13" key="1">
    <citation type="submission" date="2018-06" db="EMBL/GenBank/DDBJ databases">
        <title>The draft genome sequences of strains SCU63 and S1.</title>
        <authorList>
            <person name="Gan L."/>
        </authorList>
    </citation>
    <scope>NUCLEOTIDE SEQUENCE [LARGE SCALE GENOMIC DNA]</scope>
    <source>
        <strain evidence="12 13">SCU63</strain>
    </source>
</reference>
<dbReference type="InterPro" id="IPR014216">
    <property type="entry name" value="ABC_transptr_CydD"/>
</dbReference>
<dbReference type="Proteomes" id="UP000251002">
    <property type="component" value="Unassembled WGS sequence"/>
</dbReference>
<feature type="transmembrane region" description="Helical" evidence="9">
    <location>
        <begin position="156"/>
        <end position="175"/>
    </location>
</feature>
<dbReference type="SMART" id="SM00382">
    <property type="entry name" value="AAA"/>
    <property type="match status" value="1"/>
</dbReference>
<keyword evidence="6" id="KW-0067">ATP-binding</keyword>
<dbReference type="Pfam" id="PF00664">
    <property type="entry name" value="ABC_membrane"/>
    <property type="match status" value="1"/>
</dbReference>
<dbReference type="GO" id="GO:0016887">
    <property type="term" value="F:ATP hydrolysis activity"/>
    <property type="evidence" value="ECO:0007669"/>
    <property type="project" value="InterPro"/>
</dbReference>
<dbReference type="InterPro" id="IPR003439">
    <property type="entry name" value="ABC_transporter-like_ATP-bd"/>
</dbReference>
<dbReference type="AlphaFoldDB" id="A0A365KRA0"/>
<evidence type="ECO:0000256" key="3">
    <source>
        <dbReference type="ARBA" id="ARBA00022475"/>
    </source>
</evidence>
<dbReference type="InterPro" id="IPR003593">
    <property type="entry name" value="AAA+_ATPase"/>
</dbReference>
<dbReference type="Pfam" id="PF00005">
    <property type="entry name" value="ABC_tran"/>
    <property type="match status" value="1"/>
</dbReference>
<evidence type="ECO:0000256" key="2">
    <source>
        <dbReference type="ARBA" id="ARBA00022448"/>
    </source>
</evidence>
<dbReference type="InterPro" id="IPR036640">
    <property type="entry name" value="ABC1_TM_sf"/>
</dbReference>
<feature type="domain" description="ABC transporter" evidence="10">
    <location>
        <begin position="334"/>
        <end position="568"/>
    </location>
</feature>
<comment type="caution">
    <text evidence="12">The sequence shown here is derived from an EMBL/GenBank/DDBJ whole genome shotgun (WGS) entry which is preliminary data.</text>
</comment>
<dbReference type="SUPFAM" id="SSF90123">
    <property type="entry name" value="ABC transporter transmembrane region"/>
    <property type="match status" value="1"/>
</dbReference>
<dbReference type="InterPro" id="IPR027417">
    <property type="entry name" value="P-loop_NTPase"/>
</dbReference>
<evidence type="ECO:0000256" key="6">
    <source>
        <dbReference type="ARBA" id="ARBA00022840"/>
    </source>
</evidence>
<accession>A0A365KRA0</accession>
<evidence type="ECO:0000313" key="13">
    <source>
        <dbReference type="Proteomes" id="UP000251002"/>
    </source>
</evidence>
<dbReference type="PROSITE" id="PS00211">
    <property type="entry name" value="ABC_TRANSPORTER_1"/>
    <property type="match status" value="1"/>
</dbReference>
<evidence type="ECO:0000256" key="9">
    <source>
        <dbReference type="SAM" id="Phobius"/>
    </source>
</evidence>
<keyword evidence="3" id="KW-1003">Cell membrane</keyword>
<evidence type="ECO:0000256" key="7">
    <source>
        <dbReference type="ARBA" id="ARBA00022989"/>
    </source>
</evidence>
<evidence type="ECO:0000313" key="12">
    <source>
        <dbReference type="EMBL" id="RAZ75682.1"/>
    </source>
</evidence>
<dbReference type="GO" id="GO:0140359">
    <property type="term" value="F:ABC-type transporter activity"/>
    <property type="evidence" value="ECO:0007669"/>
    <property type="project" value="InterPro"/>
</dbReference>
<feature type="domain" description="ABC transmembrane type-1" evidence="11">
    <location>
        <begin position="17"/>
        <end position="300"/>
    </location>
</feature>
<feature type="transmembrane region" description="Helical" evidence="9">
    <location>
        <begin position="131"/>
        <end position="150"/>
    </location>
</feature>
<dbReference type="PANTHER" id="PTHR24221:SF590">
    <property type="entry name" value="COMPONENT LINKED WITH THE ASSEMBLY OF CYTOCHROME' TRANSPORT TRANSMEMBRANE ATP-BINDING PROTEIN ABC TRANSPORTER CYDD-RELATED"/>
    <property type="match status" value="1"/>
</dbReference>
<evidence type="ECO:0000259" key="11">
    <source>
        <dbReference type="PROSITE" id="PS50929"/>
    </source>
</evidence>
<keyword evidence="8 9" id="KW-0472">Membrane</keyword>
<evidence type="ECO:0000256" key="4">
    <source>
        <dbReference type="ARBA" id="ARBA00022692"/>
    </source>
</evidence>
<dbReference type="PROSITE" id="PS50893">
    <property type="entry name" value="ABC_TRANSPORTER_2"/>
    <property type="match status" value="1"/>
</dbReference>
<dbReference type="SUPFAM" id="SSF52540">
    <property type="entry name" value="P-loop containing nucleoside triphosphate hydrolases"/>
    <property type="match status" value="1"/>
</dbReference>
<proteinExistence type="predicted"/>
<name>A0A365KRA0_9BACL</name>
<dbReference type="Gene3D" id="3.40.50.300">
    <property type="entry name" value="P-loop containing nucleotide triphosphate hydrolases"/>
    <property type="match status" value="1"/>
</dbReference>
<keyword evidence="13" id="KW-1185">Reference proteome</keyword>
<evidence type="ECO:0000259" key="10">
    <source>
        <dbReference type="PROSITE" id="PS50893"/>
    </source>
</evidence>
<gene>
    <name evidence="12" type="primary">cydD</name>
    <name evidence="12" type="ORF">DP120_12840</name>
</gene>
<sequence length="575" mass="63573">MKDLKQLAFEQKNSISLLIVMSVLRGAAMIGQAVFFVLVVDGVFIKDKDFGEITLFLFGLLLAIIVRSAAGYLIGRTGVDMAAAIKKQLRLKLINSFKEDPLLSSTESHSGQKVSLVLDAVDETDGFFSKYIPQLIQSYIIPIMLLAAIISQNWTTGLIILVTAPFIPVFMAIVGKRTKEKADEKMDQLNRFSGTFLDILQGLTTLRLFGQGEKQKDKIEESSKNFRDSTVDVLKSAFLSSLTLEYISMLSIGIIALEVGLRLVVFDNLSFFSAFLIMILVPDFFTMLKDFGSAFHTARGSVSAAQMMEEEFSKERKRVVWGETELAEGKVPHLSLENLHFAYNPQFELRDVSIDIEPYSKIAVIGKSGSGKTTLMHLIAGLLPIKEGDILIDGKPREEIEESSWFKQISYISQSPYLFAGTIKENIAIGADRETSQKEIDEAAEKAGISDLIASLPQGYETGVGEGGRGLSGGEKQRIALARAFLKKPTIILFDEPTTGLDLQTERILQQSIEELSRYATVITVAHRLHTIRNSDRIIFLENGKVAAAGTHEELAANFEPYRNRLPLPQGGASR</sequence>
<feature type="transmembrane region" description="Helical" evidence="9">
    <location>
        <begin position="53"/>
        <end position="74"/>
    </location>
</feature>
<feature type="transmembrane region" description="Helical" evidence="9">
    <location>
        <begin position="15"/>
        <end position="38"/>
    </location>
</feature>
<dbReference type="NCBIfam" id="TIGR02857">
    <property type="entry name" value="CydD"/>
    <property type="match status" value="1"/>
</dbReference>
<evidence type="ECO:0000256" key="5">
    <source>
        <dbReference type="ARBA" id="ARBA00022741"/>
    </source>
</evidence>
<organism evidence="12 13">
    <name type="scientific">Planococcus halotolerans</name>
    <dbReference type="NCBI Taxonomy" id="2233542"/>
    <lineage>
        <taxon>Bacteria</taxon>
        <taxon>Bacillati</taxon>
        <taxon>Bacillota</taxon>
        <taxon>Bacilli</taxon>
        <taxon>Bacillales</taxon>
        <taxon>Caryophanaceae</taxon>
        <taxon>Planococcus</taxon>
    </lineage>
</organism>
<dbReference type="EMBL" id="QLZR01000005">
    <property type="protein sequence ID" value="RAZ75682.1"/>
    <property type="molecule type" value="Genomic_DNA"/>
</dbReference>
<evidence type="ECO:0000256" key="8">
    <source>
        <dbReference type="ARBA" id="ARBA00023136"/>
    </source>
</evidence>
<dbReference type="CDD" id="cd18584">
    <property type="entry name" value="ABC_6TM_AarD_CydD"/>
    <property type="match status" value="1"/>
</dbReference>
<dbReference type="PROSITE" id="PS50929">
    <property type="entry name" value="ABC_TM1F"/>
    <property type="match status" value="1"/>
</dbReference>
<feature type="transmembrane region" description="Helical" evidence="9">
    <location>
        <begin position="269"/>
        <end position="288"/>
    </location>
</feature>